<name>A0A553PN36_TIGCA</name>
<organism evidence="3 4">
    <name type="scientific">Tigriopus californicus</name>
    <name type="common">Marine copepod</name>
    <dbReference type="NCBI Taxonomy" id="6832"/>
    <lineage>
        <taxon>Eukaryota</taxon>
        <taxon>Metazoa</taxon>
        <taxon>Ecdysozoa</taxon>
        <taxon>Arthropoda</taxon>
        <taxon>Crustacea</taxon>
        <taxon>Multicrustacea</taxon>
        <taxon>Hexanauplia</taxon>
        <taxon>Copepoda</taxon>
        <taxon>Harpacticoida</taxon>
        <taxon>Harpacticidae</taxon>
        <taxon>Tigriopus</taxon>
    </lineage>
</organism>
<dbReference type="InterPro" id="IPR015943">
    <property type="entry name" value="WD40/YVTN_repeat-like_dom_sf"/>
</dbReference>
<dbReference type="Pfam" id="PF00400">
    <property type="entry name" value="WD40"/>
    <property type="match status" value="2"/>
</dbReference>
<evidence type="ECO:0000256" key="2">
    <source>
        <dbReference type="ARBA" id="ARBA00022737"/>
    </source>
</evidence>
<evidence type="ECO:0000313" key="3">
    <source>
        <dbReference type="EMBL" id="TRY79092.1"/>
    </source>
</evidence>
<keyword evidence="2" id="KW-0677">Repeat</keyword>
<keyword evidence="4" id="KW-1185">Reference proteome</keyword>
<dbReference type="EMBL" id="VCGU01000002">
    <property type="protein sequence ID" value="TRY79092.1"/>
    <property type="molecule type" value="Genomic_DNA"/>
</dbReference>
<evidence type="ECO:0008006" key="5">
    <source>
        <dbReference type="Google" id="ProtNLM"/>
    </source>
</evidence>
<dbReference type="Proteomes" id="UP000318571">
    <property type="component" value="Chromosome 6"/>
</dbReference>
<dbReference type="Gene3D" id="2.130.10.10">
    <property type="entry name" value="YVTN repeat-like/Quinoprotein amine dehydrogenase"/>
    <property type="match status" value="1"/>
</dbReference>
<dbReference type="Gene3D" id="1.20.1280.50">
    <property type="match status" value="1"/>
</dbReference>
<comment type="caution">
    <text evidence="3">The sequence shown here is derived from an EMBL/GenBank/DDBJ whole genome shotgun (WGS) entry which is preliminary data.</text>
</comment>
<dbReference type="PANTHER" id="PTHR19857:SF8">
    <property type="entry name" value="ANGIO-ASSOCIATED MIGRATORY CELL PROTEIN"/>
    <property type="match status" value="1"/>
</dbReference>
<evidence type="ECO:0000256" key="1">
    <source>
        <dbReference type="ARBA" id="ARBA00022574"/>
    </source>
</evidence>
<dbReference type="AlphaFoldDB" id="A0A553PN36"/>
<dbReference type="SUPFAM" id="SSF50978">
    <property type="entry name" value="WD40 repeat-like"/>
    <property type="match status" value="1"/>
</dbReference>
<dbReference type="InterPro" id="IPR036322">
    <property type="entry name" value="WD40_repeat_dom_sf"/>
</dbReference>
<reference evidence="3 4" key="1">
    <citation type="journal article" date="2018" name="Nat. Ecol. Evol.">
        <title>Genomic signatures of mitonuclear coevolution across populations of Tigriopus californicus.</title>
        <authorList>
            <person name="Barreto F.S."/>
            <person name="Watson E.T."/>
            <person name="Lima T.G."/>
            <person name="Willett C.S."/>
            <person name="Edmands S."/>
            <person name="Li W."/>
            <person name="Burton R.S."/>
        </authorList>
    </citation>
    <scope>NUCLEOTIDE SEQUENCE [LARGE SCALE GENOMIC DNA]</scope>
    <source>
        <strain evidence="3 4">San Diego</strain>
    </source>
</reference>
<protein>
    <recommendedName>
        <fullName evidence="5">F-box domain-containing protein</fullName>
    </recommendedName>
</protein>
<dbReference type="PANTHER" id="PTHR19857">
    <property type="entry name" value="MITOCHONDRIAL DIVISION PROTEIN 1-RELATED"/>
    <property type="match status" value="1"/>
</dbReference>
<dbReference type="SMART" id="SM00320">
    <property type="entry name" value="WD40"/>
    <property type="match status" value="3"/>
</dbReference>
<gene>
    <name evidence="3" type="ORF">TCAL_01964</name>
</gene>
<dbReference type="InterPro" id="IPR051179">
    <property type="entry name" value="WD_repeat_multifunction"/>
</dbReference>
<evidence type="ECO:0000313" key="4">
    <source>
        <dbReference type="Proteomes" id="UP000318571"/>
    </source>
</evidence>
<sequence length="480" mass="53215">MALKRNWVHFVSESAGFDLISSLWQMNLLHVINQIFNSLDTSSLHSCNQISEEWCQILSHVKLQRDKRVRHMAVESNVSSMCLRDNAIALGSTSGMVVVLDRLKMAPQFSFRAHSDPITSVCLLPNGNTVTGSVRGVVRLWKSETLLKSWPCHNDWVQDIKLSSSNEILTCSLDGTLTLISNWSSRSSAVVRKAKLPGQGEQLICLRAFDKQYQFLVGGLNGLWLVRRRPRQQTTLFSLPMADCIACDVDPPGQLILAVGYRSQNCLVFSAGSLDQLASVQSQSIIISIALASSSLFLAQANGSVQRWLCPSLDNFGSGPTLLDAFNLSDQISSVGMIAQDDYSCFIAHSTVQFFNGQISTESHQLSQIDFGDGVRPTCSSMNMEITSNEKKIRRICQCGFDLSDMDQTFHVFLGCPLFSVQRRGLMKRVSNILRGFATRSMGEQIQVLLYGSETLDIEQSAKLQAEVQAFAHMVNEQVP</sequence>
<keyword evidence="1" id="KW-0853">WD repeat</keyword>
<accession>A0A553PN36</accession>
<dbReference type="InterPro" id="IPR001680">
    <property type="entry name" value="WD40_rpt"/>
</dbReference>
<proteinExistence type="predicted"/>